<evidence type="ECO:0000313" key="8">
    <source>
        <dbReference type="Proteomes" id="UP001597337"/>
    </source>
</evidence>
<accession>A0ABW4Y604</accession>
<evidence type="ECO:0000256" key="5">
    <source>
        <dbReference type="SAM" id="SignalP"/>
    </source>
</evidence>
<name>A0ABW4Y604_9GAMM</name>
<dbReference type="InterPro" id="IPR007210">
    <property type="entry name" value="ABC_Gly_betaine_transp_sub-bd"/>
</dbReference>
<comment type="caution">
    <text evidence="7">The sequence shown here is derived from an EMBL/GenBank/DDBJ whole genome shotgun (WGS) entry which is preliminary data.</text>
</comment>
<dbReference type="Gene3D" id="3.40.190.10">
    <property type="entry name" value="Periplasmic binding protein-like II"/>
    <property type="match status" value="1"/>
</dbReference>
<sequence length="316" mass="34343">MIVKSIRTLGDTLSRWRRAGLFAVLMSAAACASAADAPTLRIAYVDWSSSVASANVVCAVLRERLGHPCELIETTADAMWRMVADGEADALLSAWLPDTHAEYYAEYGDRLADLGPNLVGTRTGLVIPAVGVGRQTGGRGERTQPALDIDSIAQLAEHRQALGGRIVGIDPAAGIMSATERALDAYGLEGFRLIKGSETAMTQALADAIARNAPIVVTGWEPHWMLGRWSLKFLDDPKNVYGGRGSIHTLVRPGLARDDPQAQGVLDRFEWDSQAMEQLLVWIHQDDGRDPYAQALRWTRANPRRVQAWMGTDGAD</sequence>
<dbReference type="CDD" id="cd13639">
    <property type="entry name" value="PBP2_OpuAC_like"/>
    <property type="match status" value="1"/>
</dbReference>
<keyword evidence="4" id="KW-0472">Membrane</keyword>
<dbReference type="SUPFAM" id="SSF53850">
    <property type="entry name" value="Periplasmic binding protein-like II"/>
    <property type="match status" value="1"/>
</dbReference>
<protein>
    <submittedName>
        <fullName evidence="7">Glycine betaine ABC transporter substrate-binding protein</fullName>
    </submittedName>
</protein>
<feature type="signal peptide" evidence="5">
    <location>
        <begin position="1"/>
        <end position="34"/>
    </location>
</feature>
<keyword evidence="3" id="KW-1003">Cell membrane</keyword>
<dbReference type="PANTHER" id="PTHR47737">
    <property type="entry name" value="GLYCINE BETAINE/PROLINE BETAINE TRANSPORT SYSTEM PERMEASE PROTEIN PROW"/>
    <property type="match status" value="1"/>
</dbReference>
<evidence type="ECO:0000313" key="7">
    <source>
        <dbReference type="EMBL" id="MFD2110378.1"/>
    </source>
</evidence>
<dbReference type="RefSeq" id="WP_386021811.1">
    <property type="nucleotide sequence ID" value="NZ_JBHUHX010000002.1"/>
</dbReference>
<gene>
    <name evidence="7" type="ORF">ACFSJC_00810</name>
</gene>
<keyword evidence="5" id="KW-0732">Signal</keyword>
<keyword evidence="8" id="KW-1185">Reference proteome</keyword>
<evidence type="ECO:0000256" key="4">
    <source>
        <dbReference type="ARBA" id="ARBA00023136"/>
    </source>
</evidence>
<dbReference type="PROSITE" id="PS51257">
    <property type="entry name" value="PROKAR_LIPOPROTEIN"/>
    <property type="match status" value="1"/>
</dbReference>
<dbReference type="Gene3D" id="3.40.190.100">
    <property type="entry name" value="Glycine betaine-binding periplasmic protein, domain 2"/>
    <property type="match status" value="1"/>
</dbReference>
<dbReference type="EMBL" id="JBHUHX010000002">
    <property type="protein sequence ID" value="MFD2110378.1"/>
    <property type="molecule type" value="Genomic_DNA"/>
</dbReference>
<dbReference type="Pfam" id="PF04069">
    <property type="entry name" value="OpuAC"/>
    <property type="match status" value="1"/>
</dbReference>
<feature type="domain" description="ABC-type glycine betaine transport system substrate-binding" evidence="6">
    <location>
        <begin position="39"/>
        <end position="300"/>
    </location>
</feature>
<feature type="chain" id="PRO_5045615637" evidence="5">
    <location>
        <begin position="35"/>
        <end position="316"/>
    </location>
</feature>
<organism evidence="7 8">
    <name type="scientific">Thiorhodococcus fuscus</name>
    <dbReference type="NCBI Taxonomy" id="527200"/>
    <lineage>
        <taxon>Bacteria</taxon>
        <taxon>Pseudomonadati</taxon>
        <taxon>Pseudomonadota</taxon>
        <taxon>Gammaproteobacteria</taxon>
        <taxon>Chromatiales</taxon>
        <taxon>Chromatiaceae</taxon>
        <taxon>Thiorhodococcus</taxon>
    </lineage>
</organism>
<evidence type="ECO:0000259" key="6">
    <source>
        <dbReference type="Pfam" id="PF04069"/>
    </source>
</evidence>
<reference evidence="8" key="1">
    <citation type="journal article" date="2019" name="Int. J. Syst. Evol. Microbiol.">
        <title>The Global Catalogue of Microorganisms (GCM) 10K type strain sequencing project: providing services to taxonomists for standard genome sequencing and annotation.</title>
        <authorList>
            <consortium name="The Broad Institute Genomics Platform"/>
            <consortium name="The Broad Institute Genome Sequencing Center for Infectious Disease"/>
            <person name="Wu L."/>
            <person name="Ma J."/>
        </authorList>
    </citation>
    <scope>NUCLEOTIDE SEQUENCE [LARGE SCALE GENOMIC DNA]</scope>
    <source>
        <strain evidence="8">KACC 12597</strain>
    </source>
</reference>
<dbReference type="PANTHER" id="PTHR47737:SF1">
    <property type="entry name" value="GLYCINE BETAINE_PROLINE BETAINE TRANSPORT SYSTEM PERMEASE PROTEIN PROW"/>
    <property type="match status" value="1"/>
</dbReference>
<evidence type="ECO:0000256" key="3">
    <source>
        <dbReference type="ARBA" id="ARBA00022475"/>
    </source>
</evidence>
<proteinExistence type="predicted"/>
<dbReference type="Proteomes" id="UP001597337">
    <property type="component" value="Unassembled WGS sequence"/>
</dbReference>
<evidence type="ECO:0000256" key="2">
    <source>
        <dbReference type="ARBA" id="ARBA00022448"/>
    </source>
</evidence>
<keyword evidence="2" id="KW-0813">Transport</keyword>
<comment type="subcellular location">
    <subcellularLocation>
        <location evidence="1">Cell membrane</location>
    </subcellularLocation>
</comment>
<evidence type="ECO:0000256" key="1">
    <source>
        <dbReference type="ARBA" id="ARBA00004236"/>
    </source>
</evidence>